<evidence type="ECO:0000313" key="4">
    <source>
        <dbReference type="EMBL" id="QBF23969.1"/>
    </source>
</evidence>
<sequence length="498" mass="58088">MSINYQKLEQRFEKIGRLENIINILNWDMACNIKKGSQESRTLEIIDLTQIIKKLLTSQETKNLLLQAQQEQETLNSWQQANLREITSKMQSEEIIPEELQNNLILATTKSEIMWRQAKKNNDYNSFKPYFQKVLNYTKEVANLRSQKLGISLYDALIDQYDPGMTATKIKQIFNFIKEKLPPLMKTILQKQEQEKYLYKDIAMTLENQKKLNQIIMPKIGFDCNYGRLDESIHPFCGGTPYDVRLTSNYNTNNFLDSFLATIHEVGHGLYAQNLPQQYKNQPVGTPRSFSFDESQSLLMEKQVAKSQEFLTYLVDILKTELNFYNPSLTPQNLFKQANQVKPDFVRIYADEVTYPFHVILRFEIEELLISDQLSLDDLPHFWNCKMKEYLGITPPNVGLGCLQDIHWPQGSFGYFPSYLNGAILASMIMKNVQKANPNIKEGFKTGKFETLNQYLDQKIRNWGSFYTNQEFVFKATGTPQINPETFLQYLENKYLNN</sequence>
<keyword evidence="1 4" id="KW-0121">Carboxypeptidase</keyword>
<dbReference type="GO" id="GO:0006508">
    <property type="term" value="P:proteolysis"/>
    <property type="evidence" value="ECO:0007669"/>
    <property type="project" value="UniProtKB-UniRule"/>
</dbReference>
<dbReference type="Proteomes" id="UP000289726">
    <property type="component" value="Chromosome"/>
</dbReference>
<feature type="active site" description="Proton donor/acceptor" evidence="3">
    <location>
        <position position="265"/>
    </location>
</feature>
<dbReference type="EC" id="3.4.17.19" evidence="1"/>
<dbReference type="Gene3D" id="1.10.1370.30">
    <property type="match status" value="1"/>
</dbReference>
<keyword evidence="1" id="KW-0378">Hydrolase</keyword>
<dbReference type="PANTHER" id="PTHR34217">
    <property type="entry name" value="METAL-DEPENDENT CARBOXYPEPTIDASE"/>
    <property type="match status" value="1"/>
</dbReference>
<feature type="binding site" evidence="2">
    <location>
        <position position="294"/>
    </location>
    <ligand>
        <name>Zn(2+)</name>
        <dbReference type="ChEBI" id="CHEBI:29105"/>
        <note>catalytic</note>
    </ligand>
</feature>
<dbReference type="PROSITE" id="PS52034">
    <property type="entry name" value="PEPTIDASE_M32"/>
    <property type="match status" value="1"/>
</dbReference>
<reference evidence="4 5" key="1">
    <citation type="submission" date="2019-02" db="EMBL/GenBank/DDBJ databases">
        <title>Draft Genome Sequence of Maize Bushy Stunt-like Phytoplasma group 16SrI-B (Aster yellows) in South Africa.</title>
        <authorList>
            <person name="Coetzee B."/>
            <person name="Douglas-Smit N."/>
            <person name="Maree H.J."/>
            <person name="Burger J.T."/>
            <person name="Kruger K."/>
            <person name="Pietersen G."/>
        </authorList>
    </citation>
    <scope>NUCLEOTIDE SEQUENCE [LARGE SCALE GENOMIC DNA]</scope>
    <source>
        <strain evidence="4 5">De Villa</strain>
    </source>
</reference>
<evidence type="ECO:0000256" key="1">
    <source>
        <dbReference type="PIRNR" id="PIRNR006615"/>
    </source>
</evidence>
<feature type="binding site" evidence="2">
    <location>
        <position position="268"/>
    </location>
    <ligand>
        <name>Zn(2+)</name>
        <dbReference type="ChEBI" id="CHEBI:29105"/>
        <note>catalytic</note>
    </ligand>
</feature>
<keyword evidence="1 2" id="KW-0479">Metal-binding</keyword>
<comment type="catalytic activity">
    <reaction evidence="1">
        <text>Release of a C-terminal amino acid with broad specificity, except for -Pro.</text>
        <dbReference type="EC" id="3.4.17.19"/>
    </reaction>
</comment>
<evidence type="ECO:0000256" key="2">
    <source>
        <dbReference type="PIRSR" id="PIRSR006615-1"/>
    </source>
</evidence>
<proteinExistence type="inferred from homology"/>
<dbReference type="RefSeq" id="WP_130427802.1">
    <property type="nucleotide sequence ID" value="NZ_CP035949.1"/>
</dbReference>
<dbReference type="GO" id="GO:0004181">
    <property type="term" value="F:metallocarboxypeptidase activity"/>
    <property type="evidence" value="ECO:0007669"/>
    <property type="project" value="UniProtKB-UniRule"/>
</dbReference>
<dbReference type="Pfam" id="PF02074">
    <property type="entry name" value="Peptidase_M32"/>
    <property type="match status" value="1"/>
</dbReference>
<dbReference type="PRINTS" id="PR00998">
    <property type="entry name" value="CRBOXYPTASET"/>
</dbReference>
<protein>
    <recommendedName>
        <fullName evidence="1">Metal-dependent carboxypeptidase</fullName>
        <ecNumber evidence="1">3.4.17.19</ecNumber>
    </recommendedName>
</protein>
<dbReference type="AlphaFoldDB" id="A0A4P6M995"/>
<keyword evidence="1" id="KW-0645">Protease</keyword>
<feature type="binding site" evidence="2">
    <location>
        <position position="264"/>
    </location>
    <ligand>
        <name>Zn(2+)</name>
        <dbReference type="ChEBI" id="CHEBI:29105"/>
        <note>catalytic</note>
    </ligand>
</feature>
<comment type="function">
    <text evidence="1">Broad specificity carboxypetidase that releases amino acids sequentially from the C-terminus, including neutral, aromatic, polar and basic residues.</text>
</comment>
<dbReference type="CDD" id="cd06460">
    <property type="entry name" value="M32_Taq"/>
    <property type="match status" value="1"/>
</dbReference>
<accession>A0A4P6M995</accession>
<gene>
    <name evidence="4" type="ORF">EXT02_02120</name>
</gene>
<dbReference type="PANTHER" id="PTHR34217:SF1">
    <property type="entry name" value="CARBOXYPEPTIDASE 1"/>
    <property type="match status" value="1"/>
</dbReference>
<keyword evidence="5" id="KW-1185">Reference proteome</keyword>
<dbReference type="GO" id="GO:0046872">
    <property type="term" value="F:metal ion binding"/>
    <property type="evidence" value="ECO:0007669"/>
    <property type="project" value="UniProtKB-KW"/>
</dbReference>
<keyword evidence="1" id="KW-0482">Metalloprotease</keyword>
<evidence type="ECO:0000256" key="3">
    <source>
        <dbReference type="PIRSR" id="PIRSR006615-2"/>
    </source>
</evidence>
<evidence type="ECO:0000313" key="5">
    <source>
        <dbReference type="Proteomes" id="UP000289726"/>
    </source>
</evidence>
<dbReference type="InterPro" id="IPR001333">
    <property type="entry name" value="Peptidase_M32_Taq"/>
</dbReference>
<organism evidence="4 5">
    <name type="scientific">'Catharanthus roseus' aster yellows phytoplasma</name>
    <dbReference type="NCBI Taxonomy" id="1193712"/>
    <lineage>
        <taxon>Bacteria</taxon>
        <taxon>Bacillati</taxon>
        <taxon>Mycoplasmatota</taxon>
        <taxon>Mollicutes</taxon>
        <taxon>Acholeplasmatales</taxon>
        <taxon>Acholeplasmataceae</taxon>
        <taxon>Candidatus Phytoplasma</taxon>
        <taxon>16SrI (Aster yellows group)</taxon>
    </lineage>
</organism>
<dbReference type="EMBL" id="CP035949">
    <property type="protein sequence ID" value="QBF23969.1"/>
    <property type="molecule type" value="Genomic_DNA"/>
</dbReference>
<dbReference type="PIRSF" id="PIRSF006615">
    <property type="entry name" value="Zn_crbxpep_Taq"/>
    <property type="match status" value="1"/>
</dbReference>
<comment type="similarity">
    <text evidence="1">Belongs to the peptidase M32 family.</text>
</comment>
<comment type="cofactor">
    <cofactor evidence="2">
        <name>Zn(2+)</name>
        <dbReference type="ChEBI" id="CHEBI:29105"/>
    </cofactor>
    <text evidence="2">Binds 1 zinc ion per subunit.</text>
</comment>
<dbReference type="SUPFAM" id="SSF55486">
    <property type="entry name" value="Metalloproteases ('zincins'), catalytic domain"/>
    <property type="match status" value="1"/>
</dbReference>
<name>A0A4P6M995_9MOLU</name>
<keyword evidence="2" id="KW-0862">Zinc</keyword>